<dbReference type="PANTHER" id="PTHR34560:SF1">
    <property type="entry name" value="START DOMAIN-CONTAINING PROTEIN"/>
    <property type="match status" value="1"/>
</dbReference>
<organism evidence="2 3">
    <name type="scientific">Rosa chinensis</name>
    <name type="common">China rose</name>
    <dbReference type="NCBI Taxonomy" id="74649"/>
    <lineage>
        <taxon>Eukaryota</taxon>
        <taxon>Viridiplantae</taxon>
        <taxon>Streptophyta</taxon>
        <taxon>Embryophyta</taxon>
        <taxon>Tracheophyta</taxon>
        <taxon>Spermatophyta</taxon>
        <taxon>Magnoliopsida</taxon>
        <taxon>eudicotyledons</taxon>
        <taxon>Gunneridae</taxon>
        <taxon>Pentapetalae</taxon>
        <taxon>rosids</taxon>
        <taxon>fabids</taxon>
        <taxon>Rosales</taxon>
        <taxon>Rosaceae</taxon>
        <taxon>Rosoideae</taxon>
        <taxon>Rosoideae incertae sedis</taxon>
        <taxon>Rosa</taxon>
    </lineage>
</organism>
<dbReference type="PANTHER" id="PTHR34560">
    <property type="entry name" value="POLYKETIDE CYCLASE/DEHYDRASE/LIPID TRANSPORT SUPERFAMILY PROTEIN"/>
    <property type="match status" value="1"/>
</dbReference>
<dbReference type="Gramene" id="PRQ44206">
    <property type="protein sequence ID" value="PRQ44206"/>
    <property type="gene ID" value="RchiOBHm_Chr3g0476671"/>
</dbReference>
<keyword evidence="3" id="KW-1185">Reference proteome</keyword>
<dbReference type="STRING" id="74649.A0A2P6RCQ6"/>
<proteinExistence type="predicted"/>
<dbReference type="AlphaFoldDB" id="A0A2P6RCQ6"/>
<evidence type="ECO:0000256" key="1">
    <source>
        <dbReference type="SAM" id="MobiDB-lite"/>
    </source>
</evidence>
<dbReference type="OrthoDB" id="17317at2759"/>
<feature type="region of interest" description="Disordered" evidence="1">
    <location>
        <begin position="380"/>
        <end position="412"/>
    </location>
</feature>
<evidence type="ECO:0000313" key="3">
    <source>
        <dbReference type="Proteomes" id="UP000238479"/>
    </source>
</evidence>
<feature type="region of interest" description="Disordered" evidence="1">
    <location>
        <begin position="458"/>
        <end position="509"/>
    </location>
</feature>
<dbReference type="EMBL" id="PDCK01000041">
    <property type="protein sequence ID" value="PRQ44206.1"/>
    <property type="molecule type" value="Genomic_DNA"/>
</dbReference>
<dbReference type="InterPro" id="IPR023393">
    <property type="entry name" value="START-like_dom_sf"/>
</dbReference>
<dbReference type="Proteomes" id="UP000238479">
    <property type="component" value="Chromosome 3"/>
</dbReference>
<dbReference type="OMA" id="ANNVMPM"/>
<protein>
    <submittedName>
        <fullName evidence="2">Putative START-like domain-containing protein</fullName>
    </submittedName>
</protein>
<feature type="compositionally biased region" description="Basic and acidic residues" evidence="1">
    <location>
        <begin position="384"/>
        <end position="412"/>
    </location>
</feature>
<dbReference type="SUPFAM" id="SSF55961">
    <property type="entry name" value="Bet v1-like"/>
    <property type="match status" value="1"/>
</dbReference>
<accession>A0A2P6RCQ6</accession>
<gene>
    <name evidence="2" type="ORF">RchiOBHm_Chr3g0476671</name>
</gene>
<sequence length="600" mass="67919">MEKKRKITQYRERLDKTLTSPNLTNKEALKVLVKDQLLRSSENEIEGCNANVIEERTAEVSNLLDMLRSVSVGDDEQLKTCDTPSRPEWKLKQDNEEFRVMYREGIQGSPFHTLLVEGYIDGPVDVCLCISCEADLYKKWWPQSTIPTFKILYGKCLQKVGIGEQISVVRMKIPWPLSPREAVVHYFVFEYYEDDLVVVLLNTISDFGGIDGGLKNEATDGVKDAVRIDVVGGFALQKVTDDRSYFRTIANMDIKMDFVPPSLINFVSRQLIGNGFRLYQKVVSSKLNRDEDYSKALRGPLYSRIREALYSLHESSRLLEGKKLNGDASNLSEENLVKHKMNDLKLVDMNEKVHNEHLASEATPDDAHVTGGNTLCEIEEVESEESKTEEIKSEKSKIEELEGKESRKLEDQTFKRIPERGHVIGKRNMFISSEVEEALGTIEKVILRVRQYRFSAEMPSSGFTNEVSRKENDGGNPDSLEDEVRSSEDFSAVPKNEGTEGALTAPPRNSNAIQNISYAGSNYLSKEVNHNRIVPTSPLCSSQDGIVERPVVDNIVHSTNQISCKTNDTHQSSHSRRKKSRWQRRRGFCCFSISSGQIDS</sequence>
<comment type="caution">
    <text evidence="2">The sequence shown here is derived from an EMBL/GenBank/DDBJ whole genome shotgun (WGS) entry which is preliminary data.</text>
</comment>
<dbReference type="Gene3D" id="3.30.530.20">
    <property type="match status" value="1"/>
</dbReference>
<evidence type="ECO:0000313" key="2">
    <source>
        <dbReference type="EMBL" id="PRQ44206.1"/>
    </source>
</evidence>
<reference evidence="2 3" key="1">
    <citation type="journal article" date="2018" name="Nat. Genet.">
        <title>The Rosa genome provides new insights in the design of modern roses.</title>
        <authorList>
            <person name="Bendahmane M."/>
        </authorList>
    </citation>
    <scope>NUCLEOTIDE SEQUENCE [LARGE SCALE GENOMIC DNA]</scope>
    <source>
        <strain evidence="3">cv. Old Blush</strain>
    </source>
</reference>
<name>A0A2P6RCQ6_ROSCH</name>